<dbReference type="SUPFAM" id="SSF52540">
    <property type="entry name" value="P-loop containing nucleoside triphosphate hydrolases"/>
    <property type="match status" value="1"/>
</dbReference>
<feature type="binding site" evidence="5">
    <location>
        <begin position="116"/>
        <end position="123"/>
    </location>
    <ligand>
        <name>ATP</name>
        <dbReference type="ChEBI" id="CHEBI:30616"/>
    </ligand>
</feature>
<evidence type="ECO:0000313" key="8">
    <source>
        <dbReference type="EMBL" id="GFS06209.1"/>
    </source>
</evidence>
<organism evidence="8 9">
    <name type="scientific">Elysia marginata</name>
    <dbReference type="NCBI Taxonomy" id="1093978"/>
    <lineage>
        <taxon>Eukaryota</taxon>
        <taxon>Metazoa</taxon>
        <taxon>Spiralia</taxon>
        <taxon>Lophotrochozoa</taxon>
        <taxon>Mollusca</taxon>
        <taxon>Gastropoda</taxon>
        <taxon>Heterobranchia</taxon>
        <taxon>Euthyneura</taxon>
        <taxon>Panpulmonata</taxon>
        <taxon>Sacoglossa</taxon>
        <taxon>Placobranchoidea</taxon>
        <taxon>Plakobranchidae</taxon>
        <taxon>Elysia</taxon>
    </lineage>
</organism>
<dbReference type="InterPro" id="IPR027417">
    <property type="entry name" value="P-loop_NTPase"/>
</dbReference>
<evidence type="ECO:0000256" key="1">
    <source>
        <dbReference type="ARBA" id="ARBA00004245"/>
    </source>
</evidence>
<evidence type="ECO:0000256" key="3">
    <source>
        <dbReference type="ARBA" id="ARBA00022840"/>
    </source>
</evidence>
<evidence type="ECO:0000256" key="4">
    <source>
        <dbReference type="ARBA" id="ARBA00023212"/>
    </source>
</evidence>
<keyword evidence="9" id="KW-1185">Reference proteome</keyword>
<dbReference type="PANTHER" id="PTHR47968">
    <property type="entry name" value="CENTROMERE PROTEIN E"/>
    <property type="match status" value="1"/>
</dbReference>
<feature type="domain" description="Kinesin motor" evidence="7">
    <location>
        <begin position="16"/>
        <end position="302"/>
    </location>
</feature>
<dbReference type="PROSITE" id="PS50067">
    <property type="entry name" value="KINESIN_MOTOR_2"/>
    <property type="match status" value="1"/>
</dbReference>
<dbReference type="Proteomes" id="UP000762676">
    <property type="component" value="Unassembled WGS sequence"/>
</dbReference>
<dbReference type="InterPro" id="IPR001752">
    <property type="entry name" value="Kinesin_motor_dom"/>
</dbReference>
<keyword evidence="6" id="KW-0493">Microtubule</keyword>
<comment type="similarity">
    <text evidence="5 6">Belongs to the TRAFAC class myosin-kinesin ATPase superfamily. Kinesin family.</text>
</comment>
<dbReference type="GO" id="GO:0005874">
    <property type="term" value="C:microtubule"/>
    <property type="evidence" value="ECO:0007669"/>
    <property type="project" value="UniProtKB-KW"/>
</dbReference>
<proteinExistence type="inferred from homology"/>
<dbReference type="PANTHER" id="PTHR47968:SF65">
    <property type="entry name" value="KINESIN MOTOR DOMAIN-CONTAINING PROTEIN"/>
    <property type="match status" value="1"/>
</dbReference>
<reference evidence="8 9" key="1">
    <citation type="journal article" date="2021" name="Elife">
        <title>Chloroplast acquisition without the gene transfer in kleptoplastic sea slugs, Plakobranchus ocellatus.</title>
        <authorList>
            <person name="Maeda T."/>
            <person name="Takahashi S."/>
            <person name="Yoshida T."/>
            <person name="Shimamura S."/>
            <person name="Takaki Y."/>
            <person name="Nagai Y."/>
            <person name="Toyoda A."/>
            <person name="Suzuki Y."/>
            <person name="Arimoto A."/>
            <person name="Ishii H."/>
            <person name="Satoh N."/>
            <person name="Nishiyama T."/>
            <person name="Hasebe M."/>
            <person name="Maruyama T."/>
            <person name="Minagawa J."/>
            <person name="Obokata J."/>
            <person name="Shigenobu S."/>
        </authorList>
    </citation>
    <scope>NUCLEOTIDE SEQUENCE [LARGE SCALE GENOMIC DNA]</scope>
</reference>
<keyword evidence="4" id="KW-0206">Cytoskeleton</keyword>
<evidence type="ECO:0000256" key="5">
    <source>
        <dbReference type="PROSITE-ProRule" id="PRU00283"/>
    </source>
</evidence>
<gene>
    <name evidence="8" type="ORF">ElyMa_002959600</name>
</gene>
<sequence>MISKQSETTRSKGNANLKVVVRLRPPNEAEDNQKYRTVTHAISNHMLVFDPKVQAVPGIMQAKPRNLTSHRFKDLKYAFDHVFGPGATNREVFEHATKGVVSGVLNGYNCSVFAYGATGAGKTHTMLGSECEPGVIYLTMMDLYRQIEEQENDKTFDVAVSYSEVYNEQVRDLLVPRGSLPIREDKTVGVIIAGLSLHKPKTAEELLHMLHFGNKNRTQHPTDANAESSRSHAVFQVFVNQRNKLASMNSEMVMAKMCLVDLAGSERAHCTTNCGARFREGANINRSLLALGNVINALADNRPGRAKGKEPSDTSDTELSEIKAQLASLMQLVPMVHEIKKAYDESMTLVDEDVSGCGENEDANETEDNEPCDMAYFDNVAGISTEKEYNVQPKIATGVEKILSEGLSKETVDNLYKKYQRPTNCTRLAVLPCNPEVFKHASTKAKMRDSSLQNTQKVLIKGVCAIKKVSY</sequence>
<evidence type="ECO:0000256" key="2">
    <source>
        <dbReference type="ARBA" id="ARBA00022741"/>
    </source>
</evidence>
<keyword evidence="2 5" id="KW-0547">Nucleotide-binding</keyword>
<keyword evidence="5 6" id="KW-0505">Motor protein</keyword>
<dbReference type="InterPro" id="IPR036961">
    <property type="entry name" value="Kinesin_motor_dom_sf"/>
</dbReference>
<name>A0AAV4I708_9GAST</name>
<dbReference type="GO" id="GO:0007018">
    <property type="term" value="P:microtubule-based movement"/>
    <property type="evidence" value="ECO:0007669"/>
    <property type="project" value="InterPro"/>
</dbReference>
<dbReference type="Pfam" id="PF00225">
    <property type="entry name" value="Kinesin"/>
    <property type="match status" value="1"/>
</dbReference>
<dbReference type="EMBL" id="BMAT01006097">
    <property type="protein sequence ID" value="GFS06209.1"/>
    <property type="molecule type" value="Genomic_DNA"/>
</dbReference>
<comment type="subcellular location">
    <subcellularLocation>
        <location evidence="1">Cytoplasm</location>
        <location evidence="1">Cytoskeleton</location>
    </subcellularLocation>
</comment>
<dbReference type="InterPro" id="IPR027640">
    <property type="entry name" value="Kinesin-like_fam"/>
</dbReference>
<evidence type="ECO:0000313" key="9">
    <source>
        <dbReference type="Proteomes" id="UP000762676"/>
    </source>
</evidence>
<keyword evidence="3 5" id="KW-0067">ATP-binding</keyword>
<evidence type="ECO:0000256" key="6">
    <source>
        <dbReference type="RuleBase" id="RU000394"/>
    </source>
</evidence>
<dbReference type="AlphaFoldDB" id="A0AAV4I708"/>
<dbReference type="PROSITE" id="PS00411">
    <property type="entry name" value="KINESIN_MOTOR_1"/>
    <property type="match status" value="1"/>
</dbReference>
<dbReference type="GO" id="GO:0003777">
    <property type="term" value="F:microtubule motor activity"/>
    <property type="evidence" value="ECO:0007669"/>
    <property type="project" value="InterPro"/>
</dbReference>
<keyword evidence="4" id="KW-0963">Cytoplasm</keyword>
<accession>A0AAV4I708</accession>
<dbReference type="InterPro" id="IPR019821">
    <property type="entry name" value="Kinesin_motor_CS"/>
</dbReference>
<dbReference type="PRINTS" id="PR00380">
    <property type="entry name" value="KINESINHEAVY"/>
</dbReference>
<dbReference type="GO" id="GO:0008017">
    <property type="term" value="F:microtubule binding"/>
    <property type="evidence" value="ECO:0007669"/>
    <property type="project" value="InterPro"/>
</dbReference>
<dbReference type="GO" id="GO:0005524">
    <property type="term" value="F:ATP binding"/>
    <property type="evidence" value="ECO:0007669"/>
    <property type="project" value="UniProtKB-UniRule"/>
</dbReference>
<comment type="caution">
    <text evidence="8">The sequence shown here is derived from an EMBL/GenBank/DDBJ whole genome shotgun (WGS) entry which is preliminary data.</text>
</comment>
<dbReference type="SMART" id="SM00129">
    <property type="entry name" value="KISc"/>
    <property type="match status" value="1"/>
</dbReference>
<protein>
    <recommendedName>
        <fullName evidence="6">Kinesin-like protein</fullName>
    </recommendedName>
</protein>
<dbReference type="Gene3D" id="3.40.850.10">
    <property type="entry name" value="Kinesin motor domain"/>
    <property type="match status" value="1"/>
</dbReference>
<evidence type="ECO:0000259" key="7">
    <source>
        <dbReference type="PROSITE" id="PS50067"/>
    </source>
</evidence>